<keyword evidence="3" id="KW-1005">Bacterial flagellum biogenesis</keyword>
<evidence type="ECO:0000256" key="7">
    <source>
        <dbReference type="ARBA" id="ARBA00093797"/>
    </source>
</evidence>
<evidence type="ECO:0000256" key="3">
    <source>
        <dbReference type="ARBA" id="ARBA00022795"/>
    </source>
</evidence>
<sequence>MDEELQKYLECLKKYTVQMIFALKNDNIDDFEINLNKRTQTINEIRSFDFEKSEFKKKCEELDIISINNELSKITNEKREEVKVKILELKKAQNANNAYQTNFNVSNIFSKKV</sequence>
<reference evidence="8 9" key="1">
    <citation type="journal article" date="2013" name="Genome Announc.">
        <title>Complete Genome Sequence of the Solvent Producer Clostridium saccharobutylicum NCP262 (DSM 13864).</title>
        <authorList>
            <person name="Poehlein A."/>
            <person name="Hartwich K."/>
            <person name="Krabben P."/>
            <person name="Ehrenreich A."/>
            <person name="Liebl W."/>
            <person name="Durre P."/>
            <person name="Gottschalk G."/>
            <person name="Daniel R."/>
        </authorList>
    </citation>
    <scope>NUCLEOTIDE SEQUENCE [LARGE SCALE GENOMIC DNA]</scope>
    <source>
        <strain evidence="8">DSM 13864</strain>
    </source>
</reference>
<keyword evidence="8" id="KW-0969">Cilium</keyword>
<evidence type="ECO:0000256" key="1">
    <source>
        <dbReference type="ARBA" id="ARBA00004514"/>
    </source>
</evidence>
<evidence type="ECO:0000313" key="9">
    <source>
        <dbReference type="Proteomes" id="UP000017118"/>
    </source>
</evidence>
<evidence type="ECO:0000256" key="2">
    <source>
        <dbReference type="ARBA" id="ARBA00022490"/>
    </source>
</evidence>
<dbReference type="AlphaFoldDB" id="U5MVZ3"/>
<name>U5MVZ3_CLOSA</name>
<dbReference type="InterPro" id="IPR008622">
    <property type="entry name" value="FliT"/>
</dbReference>
<dbReference type="HOGENOM" id="CLU_170918_0_1_9"/>
<evidence type="ECO:0000256" key="6">
    <source>
        <dbReference type="ARBA" id="ARBA00093785"/>
    </source>
</evidence>
<keyword evidence="8" id="KW-0282">Flagellum</keyword>
<protein>
    <recommendedName>
        <fullName evidence="7">Flagellar protein FliT</fullName>
    </recommendedName>
</protein>
<dbReference type="RefSeq" id="WP_022749274.1">
    <property type="nucleotide sequence ID" value="NC_022571.1"/>
</dbReference>
<dbReference type="EMBL" id="CP006721">
    <property type="protein sequence ID" value="AGX44924.1"/>
    <property type="molecule type" value="Genomic_DNA"/>
</dbReference>
<dbReference type="KEGG" id="csb:CLSA_c39640"/>
<keyword evidence="2" id="KW-0963">Cytoplasm</keyword>
<dbReference type="GeneID" id="55476258"/>
<dbReference type="Pfam" id="PF05400">
    <property type="entry name" value="FliT"/>
    <property type="match status" value="1"/>
</dbReference>
<gene>
    <name evidence="8" type="primary">fliT</name>
    <name evidence="8" type="ORF">CLSA_c39640</name>
</gene>
<keyword evidence="4" id="KW-0143">Chaperone</keyword>
<evidence type="ECO:0000256" key="4">
    <source>
        <dbReference type="ARBA" id="ARBA00023186"/>
    </source>
</evidence>
<dbReference type="PATRIC" id="fig|1345695.10.peg.2794"/>
<comment type="subcellular location">
    <subcellularLocation>
        <location evidence="1">Cytoplasm</location>
        <location evidence="1">Cytosol</location>
    </subcellularLocation>
</comment>
<dbReference type="Proteomes" id="UP000017118">
    <property type="component" value="Chromosome"/>
</dbReference>
<evidence type="ECO:0000313" key="8">
    <source>
        <dbReference type="EMBL" id="AGX44924.1"/>
    </source>
</evidence>
<accession>U5MVZ3</accession>
<comment type="function">
    <text evidence="5">May act as an export chaperone for the filament capping protein FliD.</text>
</comment>
<comment type="similarity">
    <text evidence="6">Belongs to the bacillales FliT family.</text>
</comment>
<organism evidence="8 9">
    <name type="scientific">Clostridium saccharobutylicum DSM 13864</name>
    <dbReference type="NCBI Taxonomy" id="1345695"/>
    <lineage>
        <taxon>Bacteria</taxon>
        <taxon>Bacillati</taxon>
        <taxon>Bacillota</taxon>
        <taxon>Clostridia</taxon>
        <taxon>Eubacteriales</taxon>
        <taxon>Clostridiaceae</taxon>
        <taxon>Clostridium</taxon>
    </lineage>
</organism>
<evidence type="ECO:0000256" key="5">
    <source>
        <dbReference type="ARBA" id="ARBA00093765"/>
    </source>
</evidence>
<proteinExistence type="inferred from homology"/>
<keyword evidence="8" id="KW-0966">Cell projection</keyword>
<keyword evidence="9" id="KW-1185">Reference proteome</keyword>